<proteinExistence type="inferred from homology"/>
<feature type="domain" description="NmrA-like" evidence="6">
    <location>
        <begin position="152"/>
        <end position="315"/>
    </location>
</feature>
<evidence type="ECO:0000313" key="7">
    <source>
        <dbReference type="EMBL" id="KAK0618057.1"/>
    </source>
</evidence>
<dbReference type="Proteomes" id="UP001174934">
    <property type="component" value="Unassembled WGS sequence"/>
</dbReference>
<keyword evidence="4" id="KW-0560">Oxidoreductase</keyword>
<dbReference type="InterPro" id="IPR036291">
    <property type="entry name" value="NAD(P)-bd_dom_sf"/>
</dbReference>
<dbReference type="NCBIfam" id="TIGR03649">
    <property type="entry name" value="ergot_EASG"/>
    <property type="match status" value="1"/>
</dbReference>
<evidence type="ECO:0000256" key="3">
    <source>
        <dbReference type="ARBA" id="ARBA00022589"/>
    </source>
</evidence>
<dbReference type="Pfam" id="PF05368">
    <property type="entry name" value="NmrA"/>
    <property type="match status" value="1"/>
</dbReference>
<name>A0AA39WMF7_9PEZI</name>
<dbReference type="InterPro" id="IPR051604">
    <property type="entry name" value="Ergot_Alk_Oxidoreductase"/>
</dbReference>
<organism evidence="7 8">
    <name type="scientific">Bombardia bombarda</name>
    <dbReference type="NCBI Taxonomy" id="252184"/>
    <lineage>
        <taxon>Eukaryota</taxon>
        <taxon>Fungi</taxon>
        <taxon>Dikarya</taxon>
        <taxon>Ascomycota</taxon>
        <taxon>Pezizomycotina</taxon>
        <taxon>Sordariomycetes</taxon>
        <taxon>Sordariomycetidae</taxon>
        <taxon>Sordariales</taxon>
        <taxon>Lasiosphaeriaceae</taxon>
        <taxon>Bombardia</taxon>
    </lineage>
</organism>
<keyword evidence="3" id="KW-0017">Alkaloid metabolism</keyword>
<sequence length="325" mass="35232">MPAGRAGNAGRYGGRCPADGIPTVLVLGGTGTVGSRIAQQLSAISHPYLVASRRQGNSSSSPKTGGTIPDDNMVTFDWLDRSTWNNPFTAARNKGSKIGSIYLIAPPGVLDAASVMMGFVDFARQHENGGARRFVLQSASAIESGGPAMGMVHAYLRELGQRGEVEWAVLRPTWFQQNFAEQATHVQSIKDECRVYSATSDGKIPWVSADDIAAVAVQTLTRAEPPNTEYLVLGPELLSFQNIADTLSDVLGKRILHIDLTSDDLERRHQSFGIPEDYSKMMSVLDTAIKHGMENRTNDVVQTITGAEPRPFREFAEAAKEIWAA</sequence>
<dbReference type="Gene3D" id="3.40.50.720">
    <property type="entry name" value="NAD(P)-binding Rossmann-like Domain"/>
    <property type="match status" value="1"/>
</dbReference>
<feature type="domain" description="NAD-dependent epimerase/dehydratase" evidence="5">
    <location>
        <begin position="24"/>
        <end position="88"/>
    </location>
</feature>
<dbReference type="GO" id="GO:0016491">
    <property type="term" value="F:oxidoreductase activity"/>
    <property type="evidence" value="ECO:0007669"/>
    <property type="project" value="UniProtKB-KW"/>
</dbReference>
<dbReference type="InterPro" id="IPR008030">
    <property type="entry name" value="NmrA-like"/>
</dbReference>
<dbReference type="Gene3D" id="3.90.25.10">
    <property type="entry name" value="UDP-galactose 4-epimerase, domain 1"/>
    <property type="match status" value="1"/>
</dbReference>
<evidence type="ECO:0000259" key="6">
    <source>
        <dbReference type="Pfam" id="PF05368"/>
    </source>
</evidence>
<evidence type="ECO:0000259" key="5">
    <source>
        <dbReference type="Pfam" id="PF01370"/>
    </source>
</evidence>
<evidence type="ECO:0000256" key="1">
    <source>
        <dbReference type="ARBA" id="ARBA00005107"/>
    </source>
</evidence>
<keyword evidence="8" id="KW-1185">Reference proteome</keyword>
<comment type="caution">
    <text evidence="7">The sequence shown here is derived from an EMBL/GenBank/DDBJ whole genome shotgun (WGS) entry which is preliminary data.</text>
</comment>
<evidence type="ECO:0008006" key="9">
    <source>
        <dbReference type="Google" id="ProtNLM"/>
    </source>
</evidence>
<dbReference type="Pfam" id="PF01370">
    <property type="entry name" value="Epimerase"/>
    <property type="match status" value="1"/>
</dbReference>
<dbReference type="InterPro" id="IPR001509">
    <property type="entry name" value="Epimerase_deHydtase"/>
</dbReference>
<dbReference type="AlphaFoldDB" id="A0AA39WMF7"/>
<dbReference type="PANTHER" id="PTHR43162:SF1">
    <property type="entry name" value="PRESTALK A DIFFERENTIATION PROTEIN A"/>
    <property type="match status" value="1"/>
</dbReference>
<dbReference type="GO" id="GO:0009820">
    <property type="term" value="P:alkaloid metabolic process"/>
    <property type="evidence" value="ECO:0007669"/>
    <property type="project" value="UniProtKB-KW"/>
</dbReference>
<dbReference type="InterPro" id="IPR019901">
    <property type="entry name" value="Ergot_alkaloid_biosynthesis"/>
</dbReference>
<comment type="pathway">
    <text evidence="1">Alkaloid biosynthesis; ergot alkaloid biosynthesis.</text>
</comment>
<comment type="similarity">
    <text evidence="2">Belongs to the fgaFS/easG family.</text>
</comment>
<protein>
    <recommendedName>
        <fullName evidence="9">Agroclavine dehydrogenase</fullName>
    </recommendedName>
</protein>
<gene>
    <name evidence="7" type="ORF">B0T17DRAFT_591954</name>
</gene>
<accession>A0AA39WMF7</accession>
<evidence type="ECO:0000256" key="4">
    <source>
        <dbReference type="ARBA" id="ARBA00023002"/>
    </source>
</evidence>
<evidence type="ECO:0000313" key="8">
    <source>
        <dbReference type="Proteomes" id="UP001174934"/>
    </source>
</evidence>
<evidence type="ECO:0000256" key="2">
    <source>
        <dbReference type="ARBA" id="ARBA00005372"/>
    </source>
</evidence>
<reference evidence="7" key="1">
    <citation type="submission" date="2023-06" db="EMBL/GenBank/DDBJ databases">
        <title>Genome-scale phylogeny and comparative genomics of the fungal order Sordariales.</title>
        <authorList>
            <consortium name="Lawrence Berkeley National Laboratory"/>
            <person name="Hensen N."/>
            <person name="Bonometti L."/>
            <person name="Westerberg I."/>
            <person name="Brannstrom I.O."/>
            <person name="Guillou S."/>
            <person name="Cros-Aarteil S."/>
            <person name="Calhoun S."/>
            <person name="Haridas S."/>
            <person name="Kuo A."/>
            <person name="Mondo S."/>
            <person name="Pangilinan J."/>
            <person name="Riley R."/>
            <person name="LaButti K."/>
            <person name="Andreopoulos B."/>
            <person name="Lipzen A."/>
            <person name="Chen C."/>
            <person name="Yanf M."/>
            <person name="Daum C."/>
            <person name="Ng V."/>
            <person name="Clum A."/>
            <person name="Steindorff A."/>
            <person name="Ohm R."/>
            <person name="Martin F."/>
            <person name="Silar P."/>
            <person name="Natvig D."/>
            <person name="Lalanne C."/>
            <person name="Gautier V."/>
            <person name="Ament-velasquez S.L."/>
            <person name="Kruys A."/>
            <person name="Hutchinson M.I."/>
            <person name="Powell A.J."/>
            <person name="Barry K."/>
            <person name="Miller A.N."/>
            <person name="Grigoriev I.V."/>
            <person name="Debuchy R."/>
            <person name="Gladieux P."/>
            <person name="Thoren M.H."/>
            <person name="Johannesson H."/>
        </authorList>
    </citation>
    <scope>NUCLEOTIDE SEQUENCE</scope>
    <source>
        <strain evidence="7">SMH3391-2</strain>
    </source>
</reference>
<dbReference type="PANTHER" id="PTHR43162">
    <property type="match status" value="1"/>
</dbReference>
<dbReference type="SUPFAM" id="SSF51735">
    <property type="entry name" value="NAD(P)-binding Rossmann-fold domains"/>
    <property type="match status" value="1"/>
</dbReference>
<dbReference type="EMBL" id="JAULSR010000005">
    <property type="protein sequence ID" value="KAK0618057.1"/>
    <property type="molecule type" value="Genomic_DNA"/>
</dbReference>